<dbReference type="RefSeq" id="WP_269880694.1">
    <property type="nucleotide sequence ID" value="NZ_JAQAGZ010000004.1"/>
</dbReference>
<accession>A0ABT4Q5W6</accession>
<evidence type="ECO:0000313" key="2">
    <source>
        <dbReference type="EMBL" id="MCZ8512277.1"/>
    </source>
</evidence>
<reference evidence="2 3" key="1">
    <citation type="submission" date="2022-12" db="EMBL/GenBank/DDBJ databases">
        <title>Draft genome sequence of Paenibacillus sp. dW9.</title>
        <authorList>
            <person name="Choi E.-W."/>
            <person name="Kim D.-U."/>
        </authorList>
    </citation>
    <scope>NUCLEOTIDE SEQUENCE [LARGE SCALE GENOMIC DNA]</scope>
    <source>
        <strain evidence="3">dW9</strain>
    </source>
</reference>
<protein>
    <submittedName>
        <fullName evidence="2">Uncharacterized protein</fullName>
    </submittedName>
</protein>
<organism evidence="2 3">
    <name type="scientific">Paenibacillus gyeongsangnamensis</name>
    <dbReference type="NCBI Taxonomy" id="3388067"/>
    <lineage>
        <taxon>Bacteria</taxon>
        <taxon>Bacillati</taxon>
        <taxon>Bacillota</taxon>
        <taxon>Bacilli</taxon>
        <taxon>Bacillales</taxon>
        <taxon>Paenibacillaceae</taxon>
        <taxon>Paenibacillus</taxon>
    </lineage>
</organism>
<dbReference type="Proteomes" id="UP001527882">
    <property type="component" value="Unassembled WGS sequence"/>
</dbReference>
<gene>
    <name evidence="2" type="ORF">O9H85_07515</name>
</gene>
<evidence type="ECO:0000256" key="1">
    <source>
        <dbReference type="SAM" id="Phobius"/>
    </source>
</evidence>
<evidence type="ECO:0000313" key="3">
    <source>
        <dbReference type="Proteomes" id="UP001527882"/>
    </source>
</evidence>
<feature type="transmembrane region" description="Helical" evidence="1">
    <location>
        <begin position="7"/>
        <end position="26"/>
    </location>
</feature>
<sequence>MATIIMLLCLVVMGSFISAAFVLYFQKKPAPATVWLILGLISIAAFYYGIAEGWIAIPKQV</sequence>
<keyword evidence="3" id="KW-1185">Reference proteome</keyword>
<dbReference type="EMBL" id="JAQAGZ010000004">
    <property type="protein sequence ID" value="MCZ8512277.1"/>
    <property type="molecule type" value="Genomic_DNA"/>
</dbReference>
<keyword evidence="1" id="KW-0472">Membrane</keyword>
<keyword evidence="1" id="KW-0812">Transmembrane</keyword>
<feature type="transmembrane region" description="Helical" evidence="1">
    <location>
        <begin position="32"/>
        <end position="50"/>
    </location>
</feature>
<comment type="caution">
    <text evidence="2">The sequence shown here is derived from an EMBL/GenBank/DDBJ whole genome shotgun (WGS) entry which is preliminary data.</text>
</comment>
<keyword evidence="1" id="KW-1133">Transmembrane helix</keyword>
<name>A0ABT4Q5W6_9BACL</name>
<proteinExistence type="predicted"/>